<proteinExistence type="predicted"/>
<organism evidence="1 2">
    <name type="scientific">Corynebacterium renale</name>
    <dbReference type="NCBI Taxonomy" id="1724"/>
    <lineage>
        <taxon>Bacteria</taxon>
        <taxon>Bacillati</taxon>
        <taxon>Actinomycetota</taxon>
        <taxon>Actinomycetes</taxon>
        <taxon>Mycobacteriales</taxon>
        <taxon>Corynebacteriaceae</taxon>
        <taxon>Corynebacterium</taxon>
    </lineage>
</organism>
<dbReference type="RefSeq" id="WP_161796019.1">
    <property type="nucleotide sequence ID" value="NZ_LDYE01000011.1"/>
</dbReference>
<evidence type="ECO:0000313" key="1">
    <source>
        <dbReference type="EMBL" id="PFG27743.1"/>
    </source>
</evidence>
<name>A0A2A9DMB6_9CORY</name>
<gene>
    <name evidence="1" type="ORF">ATK06_0819</name>
</gene>
<keyword evidence="2" id="KW-1185">Reference proteome</keyword>
<dbReference type="Proteomes" id="UP000221653">
    <property type="component" value="Unassembled WGS sequence"/>
</dbReference>
<sequence>MDRTFDPYTAHLSESVAAERTPELTVLTVPRDLNDFVEEERHGWRGMLHNLFAA</sequence>
<evidence type="ECO:0000313" key="2">
    <source>
        <dbReference type="Proteomes" id="UP000221653"/>
    </source>
</evidence>
<dbReference type="AlphaFoldDB" id="A0A2A9DMB6"/>
<reference evidence="1 2" key="1">
    <citation type="submission" date="2017-10" db="EMBL/GenBank/DDBJ databases">
        <title>Sequencing the genomes of 1000 actinobacteria strains.</title>
        <authorList>
            <person name="Klenk H.-P."/>
        </authorList>
    </citation>
    <scope>NUCLEOTIDE SEQUENCE [LARGE SCALE GENOMIC DNA]</scope>
    <source>
        <strain evidence="1 2">DSM 20688</strain>
    </source>
</reference>
<accession>A0A2A9DMB6</accession>
<dbReference type="EMBL" id="PDJF01000001">
    <property type="protein sequence ID" value="PFG27743.1"/>
    <property type="molecule type" value="Genomic_DNA"/>
</dbReference>
<protein>
    <submittedName>
        <fullName evidence="1">Uncharacterized protein</fullName>
    </submittedName>
</protein>
<comment type="caution">
    <text evidence="1">The sequence shown here is derived from an EMBL/GenBank/DDBJ whole genome shotgun (WGS) entry which is preliminary data.</text>
</comment>